<evidence type="ECO:0000313" key="3">
    <source>
        <dbReference type="EMBL" id="MVU75868.1"/>
    </source>
</evidence>
<dbReference type="PROSITE" id="PS50005">
    <property type="entry name" value="TPR"/>
    <property type="match status" value="1"/>
</dbReference>
<dbReference type="PANTHER" id="PTHR46082:SF6">
    <property type="entry name" value="AAA+ ATPASE DOMAIN-CONTAINING PROTEIN-RELATED"/>
    <property type="match status" value="1"/>
</dbReference>
<dbReference type="Proteomes" id="UP000466794">
    <property type="component" value="Unassembled WGS sequence"/>
</dbReference>
<gene>
    <name evidence="3" type="ORF">GPX89_01245</name>
</gene>
<evidence type="ECO:0000259" key="2">
    <source>
        <dbReference type="Pfam" id="PF00931"/>
    </source>
</evidence>
<accession>A0A7K1UPN7</accession>
<dbReference type="Pfam" id="PF00931">
    <property type="entry name" value="NB-ARC"/>
    <property type="match status" value="1"/>
</dbReference>
<dbReference type="Pfam" id="PF13374">
    <property type="entry name" value="TPR_10"/>
    <property type="match status" value="2"/>
</dbReference>
<proteinExistence type="predicted"/>
<dbReference type="RefSeq" id="WP_157354647.1">
    <property type="nucleotide sequence ID" value="NZ_WRPP01000001.1"/>
</dbReference>
<dbReference type="InterPro" id="IPR019734">
    <property type="entry name" value="TPR_rpt"/>
</dbReference>
<name>A0A7K1UPN7_9NOCA</name>
<dbReference type="Gene3D" id="3.40.50.300">
    <property type="entry name" value="P-loop containing nucleotide triphosphate hydrolases"/>
    <property type="match status" value="1"/>
</dbReference>
<dbReference type="InterPro" id="IPR027417">
    <property type="entry name" value="P-loop_NTPase"/>
</dbReference>
<sequence>MATYQLVITASELDVPWFAGKRRNSQSSERPALDSEAGTHAAGARSVAIGAGSTVGTVQTGDGARVVNLPPEALRPIAEVDAPPGIDNLPVQPTHFVGRERELARLDAALSVSGPVLVQAVHGLGGIGKTTLVAQWAATRDHGHEPLRWITADTSASVERGLAEFATALQPMLAHILTVAQLAERALQWLSTHSGWLLVLDNVENQRDIAEILARAHGGRIVITSRRATGWHTAATIVRIDVLDPTESVALLIDAITADGPRQLDGASDLCTALGHLPLAIDQAGAYLAQNPLLTPHDYLTMLSQYPADMFEHGAEVIDPERTIARIWNVTLDRVTTNHPTATNILQRLAWFAPEAIPVTLFDGLAAPPAIHSAIGALTAYNMISADPGTASVSVHRLVQAVARTPDPDDPRYSEAALECAHADAAAALLRALPERPHPSTWATWRTLLPHVDTLVAHHDHDINTNLLITTTDILNLTGEFLDDQGSHERAIEYIERALINSERTAGTDHPRTLTSRNNLALAYRSVGRFTEAIPLYERTLADRERILGINHLDTLSSRNNLADAYRSVGRFTEAIPLYERALADSAEALGNDHPSIVVSRNNLASAYESTGRLTEAIQLFELTIEASEQILGIDHPTTLTSRNNLAAAYQSSGRLDEAIRLFERTLEAREQILGFDHPDTLTSRNNLAAAYQSSGRLDEAIRLFELTIEARERIQGIDHPHTLTARNNLATAYMSSGRLDEALSLLELALTECERLFGTDHPDTFVARCVLAEGYEAANRLPEACRLYERVLADTERAVGPDHRSTHFIRGNLARLRSRGT</sequence>
<dbReference type="InterPro" id="IPR053137">
    <property type="entry name" value="NLR-like"/>
</dbReference>
<dbReference type="SUPFAM" id="SSF52540">
    <property type="entry name" value="P-loop containing nucleoside triphosphate hydrolases"/>
    <property type="match status" value="1"/>
</dbReference>
<dbReference type="AlphaFoldDB" id="A0A7K1UPN7"/>
<evidence type="ECO:0000256" key="1">
    <source>
        <dbReference type="PROSITE-ProRule" id="PRU00339"/>
    </source>
</evidence>
<dbReference type="Pfam" id="PF13424">
    <property type="entry name" value="TPR_12"/>
    <property type="match status" value="3"/>
</dbReference>
<dbReference type="EMBL" id="WRPP01000001">
    <property type="protein sequence ID" value="MVU75868.1"/>
    <property type="molecule type" value="Genomic_DNA"/>
</dbReference>
<dbReference type="PRINTS" id="PR00381">
    <property type="entry name" value="KINESINLIGHT"/>
</dbReference>
<feature type="repeat" description="TPR" evidence="1">
    <location>
        <begin position="640"/>
        <end position="673"/>
    </location>
</feature>
<protein>
    <submittedName>
        <fullName evidence="3">Tetratricopeptide repeat protein</fullName>
    </submittedName>
</protein>
<reference evidence="3 4" key="1">
    <citation type="submission" date="2019-12" db="EMBL/GenBank/DDBJ databases">
        <title>Nocardia sp. nov. ET3-3 isolated from soil.</title>
        <authorList>
            <person name="Kanchanasin P."/>
            <person name="Tanasupawat S."/>
            <person name="Yuki M."/>
            <person name="Kudo T."/>
        </authorList>
    </citation>
    <scope>NUCLEOTIDE SEQUENCE [LARGE SCALE GENOMIC DNA]</scope>
    <source>
        <strain evidence="3 4">ET3-3</strain>
    </source>
</reference>
<dbReference type="InterPro" id="IPR011990">
    <property type="entry name" value="TPR-like_helical_dom_sf"/>
</dbReference>
<organism evidence="3 4">
    <name type="scientific">Nocardia terrae</name>
    <dbReference type="NCBI Taxonomy" id="2675851"/>
    <lineage>
        <taxon>Bacteria</taxon>
        <taxon>Bacillati</taxon>
        <taxon>Actinomycetota</taxon>
        <taxon>Actinomycetes</taxon>
        <taxon>Mycobacteriales</taxon>
        <taxon>Nocardiaceae</taxon>
        <taxon>Nocardia</taxon>
    </lineage>
</organism>
<dbReference type="PANTHER" id="PTHR46082">
    <property type="entry name" value="ATP/GTP-BINDING PROTEIN-RELATED"/>
    <property type="match status" value="1"/>
</dbReference>
<evidence type="ECO:0000313" key="4">
    <source>
        <dbReference type="Proteomes" id="UP000466794"/>
    </source>
</evidence>
<keyword evidence="4" id="KW-1185">Reference proteome</keyword>
<dbReference type="GO" id="GO:0043531">
    <property type="term" value="F:ADP binding"/>
    <property type="evidence" value="ECO:0007669"/>
    <property type="project" value="InterPro"/>
</dbReference>
<dbReference type="SUPFAM" id="SSF48452">
    <property type="entry name" value="TPR-like"/>
    <property type="match status" value="1"/>
</dbReference>
<dbReference type="Gene3D" id="1.25.40.10">
    <property type="entry name" value="Tetratricopeptide repeat domain"/>
    <property type="match status" value="2"/>
</dbReference>
<dbReference type="SMART" id="SM00028">
    <property type="entry name" value="TPR"/>
    <property type="match status" value="7"/>
</dbReference>
<feature type="domain" description="NB-ARC" evidence="2">
    <location>
        <begin position="102"/>
        <end position="252"/>
    </location>
</feature>
<comment type="caution">
    <text evidence="3">The sequence shown here is derived from an EMBL/GenBank/DDBJ whole genome shotgun (WGS) entry which is preliminary data.</text>
</comment>
<keyword evidence="1" id="KW-0802">TPR repeat</keyword>
<dbReference type="InterPro" id="IPR002182">
    <property type="entry name" value="NB-ARC"/>
</dbReference>